<keyword evidence="6 10" id="KW-0378">Hydrolase</keyword>
<dbReference type="EC" id="2.1.2.3" evidence="10"/>
<dbReference type="PIRSF" id="PIRSF000414">
    <property type="entry name" value="AICARFT_IMPCHas"/>
    <property type="match status" value="1"/>
</dbReference>
<dbReference type="OrthoDB" id="9802065at2"/>
<evidence type="ECO:0000256" key="9">
    <source>
        <dbReference type="ARBA" id="ARBA00050687"/>
    </source>
</evidence>
<evidence type="ECO:0000256" key="3">
    <source>
        <dbReference type="ARBA" id="ARBA00007667"/>
    </source>
</evidence>
<dbReference type="GO" id="GO:0005829">
    <property type="term" value="C:cytosol"/>
    <property type="evidence" value="ECO:0007669"/>
    <property type="project" value="TreeGrafter"/>
</dbReference>
<comment type="domain">
    <text evidence="10">The IMP cyclohydrolase activity resides in the N-terminal region.</text>
</comment>
<comment type="catalytic activity">
    <reaction evidence="9 10">
        <text>IMP + H2O = 5-formamido-1-(5-phospho-D-ribosyl)imidazole-4-carboxamide</text>
        <dbReference type="Rhea" id="RHEA:18445"/>
        <dbReference type="ChEBI" id="CHEBI:15377"/>
        <dbReference type="ChEBI" id="CHEBI:58053"/>
        <dbReference type="ChEBI" id="CHEBI:58467"/>
        <dbReference type="EC" id="3.5.4.10"/>
    </reaction>
</comment>
<keyword evidence="4 10" id="KW-0808">Transferase</keyword>
<dbReference type="CDD" id="cd01421">
    <property type="entry name" value="IMPCH"/>
    <property type="match status" value="1"/>
</dbReference>
<dbReference type="eggNOG" id="COG0138">
    <property type="taxonomic scope" value="Bacteria"/>
</dbReference>
<comment type="pathway">
    <text evidence="1 10">Purine metabolism; IMP biosynthesis via de novo pathway; IMP from 5-formamido-1-(5-phospho-D-ribosyl)imidazole-4-carboxamide: step 1/1.</text>
</comment>
<dbReference type="SMART" id="SM00851">
    <property type="entry name" value="MGS"/>
    <property type="match status" value="1"/>
</dbReference>
<dbReference type="Pfam" id="PF01808">
    <property type="entry name" value="AICARFT_IMPCHas"/>
    <property type="match status" value="1"/>
</dbReference>
<dbReference type="InterPro" id="IPR016193">
    <property type="entry name" value="Cytidine_deaminase-like"/>
</dbReference>
<comment type="catalytic activity">
    <reaction evidence="8 10">
        <text>(6R)-10-formyltetrahydrofolate + 5-amino-1-(5-phospho-beta-D-ribosyl)imidazole-4-carboxamide = 5-formamido-1-(5-phospho-D-ribosyl)imidazole-4-carboxamide + (6S)-5,6,7,8-tetrahydrofolate</text>
        <dbReference type="Rhea" id="RHEA:22192"/>
        <dbReference type="ChEBI" id="CHEBI:57453"/>
        <dbReference type="ChEBI" id="CHEBI:58467"/>
        <dbReference type="ChEBI" id="CHEBI:58475"/>
        <dbReference type="ChEBI" id="CHEBI:195366"/>
        <dbReference type="EC" id="2.1.2.3"/>
    </reaction>
</comment>
<evidence type="ECO:0000256" key="10">
    <source>
        <dbReference type="HAMAP-Rule" id="MF_00139"/>
    </source>
</evidence>
<evidence type="ECO:0000256" key="7">
    <source>
        <dbReference type="ARBA" id="ARBA00023268"/>
    </source>
</evidence>
<evidence type="ECO:0000256" key="2">
    <source>
        <dbReference type="ARBA" id="ARBA00004954"/>
    </source>
</evidence>
<dbReference type="FunFam" id="3.40.140.20:FF:000002">
    <property type="entry name" value="Bifunctional purine biosynthesis protein PurH"/>
    <property type="match status" value="1"/>
</dbReference>
<keyword evidence="13" id="KW-1185">Reference proteome</keyword>
<dbReference type="UniPathway" id="UPA00074">
    <property type="reaction ID" value="UER00133"/>
</dbReference>
<evidence type="ECO:0000259" key="11">
    <source>
        <dbReference type="PROSITE" id="PS51855"/>
    </source>
</evidence>
<dbReference type="SMART" id="SM00798">
    <property type="entry name" value="AICARFT_IMPCHas"/>
    <property type="match status" value="1"/>
</dbReference>
<dbReference type="PANTHER" id="PTHR11692">
    <property type="entry name" value="BIFUNCTIONAL PURINE BIOSYNTHESIS PROTEIN PURH"/>
    <property type="match status" value="1"/>
</dbReference>
<dbReference type="InterPro" id="IPR011607">
    <property type="entry name" value="MGS-like_dom"/>
</dbReference>
<dbReference type="Proteomes" id="UP000006094">
    <property type="component" value="Chromosome"/>
</dbReference>
<keyword evidence="7 10" id="KW-0511">Multifunctional enzyme</keyword>
<dbReference type="SUPFAM" id="SSF52335">
    <property type="entry name" value="Methylglyoxal synthase-like"/>
    <property type="match status" value="1"/>
</dbReference>
<dbReference type="RefSeq" id="WP_014966516.1">
    <property type="nucleotide sequence ID" value="NC_018664.1"/>
</dbReference>
<evidence type="ECO:0000313" key="12">
    <source>
        <dbReference type="EMBL" id="AFS77379.1"/>
    </source>
</evidence>
<dbReference type="Gene3D" id="3.40.50.1380">
    <property type="entry name" value="Methylglyoxal synthase-like domain"/>
    <property type="match status" value="1"/>
</dbReference>
<dbReference type="SUPFAM" id="SSF53927">
    <property type="entry name" value="Cytidine deaminase-like"/>
    <property type="match status" value="1"/>
</dbReference>
<proteinExistence type="inferred from homology"/>
<dbReference type="InterPro" id="IPR024051">
    <property type="entry name" value="AICAR_Tfase_dup_dom_sf"/>
</dbReference>
<accession>K0AVT3</accession>
<evidence type="ECO:0000256" key="4">
    <source>
        <dbReference type="ARBA" id="ARBA00022679"/>
    </source>
</evidence>
<evidence type="ECO:0000256" key="8">
    <source>
        <dbReference type="ARBA" id="ARBA00050488"/>
    </source>
</evidence>
<dbReference type="EMBL" id="CP003326">
    <property type="protein sequence ID" value="AFS77379.1"/>
    <property type="molecule type" value="Genomic_DNA"/>
</dbReference>
<feature type="domain" description="MGS-like" evidence="11">
    <location>
        <begin position="1"/>
        <end position="144"/>
    </location>
</feature>
<sequence length="511" mass="57188">MKRALISVYDKTGIVEFTKRLVSLGWEILSTGGTSKILKEEGIEVVDVSDITEFPECFDGRVKTLHPKIHGGLLALRDNEDHVSMMKKLDIDSIDMVVNNLYPFKETILKEGVSHEEIIENIDIGGPSMLRAAAKNYKFVTVLVDPKDYQMVLDELADNKDTKEETRLYLASKVFSQTSHYDALISSYFNKIANIDFPEVISLTYEKKQDLRYGENPQQKAAYYTEIKDVEGTIANARQLHGKELSYNNIGDSNGAIEILKEFEEPTVVAVKHGNPCGIGSAINIEDAFIKAYECDKVSIFGGVIALNREVNERTAQLINDIFIEIVIAPSYNEKSLEILKSKKNIRILELSNIDKKDYESFSMTKTLGGLLLQQRNTKLFNDEEIRVVTDRKPTEKEIEDLYFAWKAVKGVKSNAIVVAKDKGTTGVGPGQVSRIWSLQNAIRQGGKRIKGSVLASDAFFPFSDCVEEAHLAGITAIIHPGGSINDEESIKLANKYRIAMILTGIRHFKH</sequence>
<dbReference type="STRING" id="1128398.Curi_c02990"/>
<dbReference type="HOGENOM" id="CLU_016316_5_2_9"/>
<comment type="pathway">
    <text evidence="2 10">Purine metabolism; IMP biosynthesis via de novo pathway; 5-formamido-1-(5-phospho-D-ribosyl)imidazole-4-carboxamide from 5-amino-1-(5-phospho-D-ribosyl)imidazole-4-carboxamide (10-formyl THF route): step 1/1.</text>
</comment>
<dbReference type="Gene3D" id="3.40.140.20">
    <property type="match status" value="2"/>
</dbReference>
<dbReference type="PATRIC" id="fig|1128398.3.peg.309"/>
<dbReference type="FunFam" id="3.40.140.20:FF:000001">
    <property type="entry name" value="Bifunctional purine biosynthesis protein PurH"/>
    <property type="match status" value="1"/>
</dbReference>
<evidence type="ECO:0000256" key="1">
    <source>
        <dbReference type="ARBA" id="ARBA00004844"/>
    </source>
</evidence>
<dbReference type="InterPro" id="IPR036914">
    <property type="entry name" value="MGS-like_dom_sf"/>
</dbReference>
<protein>
    <recommendedName>
        <fullName evidence="10">Bifunctional purine biosynthesis protein PurH</fullName>
    </recommendedName>
    <domain>
        <recommendedName>
            <fullName evidence="10">Phosphoribosylaminoimidazolecarboxamide formyltransferase</fullName>
            <ecNumber evidence="10">2.1.2.3</ecNumber>
        </recommendedName>
        <alternativeName>
            <fullName evidence="10">AICAR transformylase</fullName>
        </alternativeName>
    </domain>
    <domain>
        <recommendedName>
            <fullName evidence="10">IMP cyclohydrolase</fullName>
            <ecNumber evidence="10">3.5.4.10</ecNumber>
        </recommendedName>
        <alternativeName>
            <fullName evidence="10">ATIC</fullName>
        </alternativeName>
        <alternativeName>
            <fullName evidence="10">IMP synthase</fullName>
        </alternativeName>
        <alternativeName>
            <fullName evidence="10">Inosinicase</fullName>
        </alternativeName>
    </domain>
</protein>
<evidence type="ECO:0000256" key="6">
    <source>
        <dbReference type="ARBA" id="ARBA00022801"/>
    </source>
</evidence>
<organism evidence="12 13">
    <name type="scientific">Gottschalkia acidurici (strain ATCC 7906 / DSM 604 / BCRC 14475 / CIP 104303 / KCTC 5404 / NCIMB 10678 / 9a)</name>
    <name type="common">Clostridium acidurici</name>
    <dbReference type="NCBI Taxonomy" id="1128398"/>
    <lineage>
        <taxon>Bacteria</taxon>
        <taxon>Bacillati</taxon>
        <taxon>Bacillota</taxon>
        <taxon>Tissierellia</taxon>
        <taxon>Tissierellales</taxon>
        <taxon>Gottschalkiaceae</taxon>
        <taxon>Gottschalkia</taxon>
    </lineage>
</organism>
<dbReference type="InterPro" id="IPR002695">
    <property type="entry name" value="PurH-like"/>
</dbReference>
<comment type="similarity">
    <text evidence="3 10">Belongs to the PurH family.</text>
</comment>
<gene>
    <name evidence="10 12" type="primary">purH</name>
    <name evidence="12" type="ordered locus">Curi_c02990</name>
</gene>
<dbReference type="NCBIfam" id="NF002049">
    <property type="entry name" value="PRK00881.1"/>
    <property type="match status" value="1"/>
</dbReference>
<dbReference type="AlphaFoldDB" id="K0AVT3"/>
<dbReference type="EC" id="3.5.4.10" evidence="10"/>
<dbReference type="GO" id="GO:0004643">
    <property type="term" value="F:phosphoribosylaminoimidazolecarboxamide formyltransferase activity"/>
    <property type="evidence" value="ECO:0007669"/>
    <property type="project" value="UniProtKB-UniRule"/>
</dbReference>
<keyword evidence="5 10" id="KW-0658">Purine biosynthesis</keyword>
<name>K0AVT3_GOTA9</name>
<dbReference type="PANTHER" id="PTHR11692:SF0">
    <property type="entry name" value="BIFUNCTIONAL PURINE BIOSYNTHESIS PROTEIN ATIC"/>
    <property type="match status" value="1"/>
</dbReference>
<dbReference type="PROSITE" id="PS51855">
    <property type="entry name" value="MGS"/>
    <property type="match status" value="1"/>
</dbReference>
<dbReference type="GO" id="GO:0003937">
    <property type="term" value="F:IMP cyclohydrolase activity"/>
    <property type="evidence" value="ECO:0007669"/>
    <property type="project" value="UniProtKB-UniRule"/>
</dbReference>
<dbReference type="HAMAP" id="MF_00139">
    <property type="entry name" value="PurH"/>
    <property type="match status" value="1"/>
</dbReference>
<dbReference type="FunFam" id="3.40.50.1380:FF:000001">
    <property type="entry name" value="Bifunctional purine biosynthesis protein PurH"/>
    <property type="match status" value="1"/>
</dbReference>
<dbReference type="Pfam" id="PF02142">
    <property type="entry name" value="MGS"/>
    <property type="match status" value="1"/>
</dbReference>
<evidence type="ECO:0000256" key="5">
    <source>
        <dbReference type="ARBA" id="ARBA00022755"/>
    </source>
</evidence>
<dbReference type="NCBIfam" id="TIGR00355">
    <property type="entry name" value="purH"/>
    <property type="match status" value="1"/>
</dbReference>
<evidence type="ECO:0000313" key="13">
    <source>
        <dbReference type="Proteomes" id="UP000006094"/>
    </source>
</evidence>
<reference evidence="12 13" key="1">
    <citation type="journal article" date="2012" name="PLoS ONE">
        <title>The purine-utilizing bacterium Clostridium acidurici 9a: a genome-guided metabolic reconsideration.</title>
        <authorList>
            <person name="Hartwich K."/>
            <person name="Poehlein A."/>
            <person name="Daniel R."/>
        </authorList>
    </citation>
    <scope>NUCLEOTIDE SEQUENCE [LARGE SCALE GENOMIC DNA]</scope>
    <source>
        <strain evidence="13">ATCC 7906 / DSM 604 / BCRC 14475 / CIP 104303 / KCTC 5404 / NCIMB 10678 / 9a</strain>
    </source>
</reference>
<dbReference type="KEGG" id="cad:Curi_c02990"/>
<dbReference type="GO" id="GO:0006189">
    <property type="term" value="P:'de novo' IMP biosynthetic process"/>
    <property type="evidence" value="ECO:0007669"/>
    <property type="project" value="UniProtKB-UniRule"/>
</dbReference>